<evidence type="ECO:0000313" key="2">
    <source>
        <dbReference type="Proteomes" id="UP000784294"/>
    </source>
</evidence>
<name>A0A3S5CM70_9PLAT</name>
<comment type="caution">
    <text evidence="1">The sequence shown here is derived from an EMBL/GenBank/DDBJ whole genome shotgun (WGS) entry which is preliminary data.</text>
</comment>
<evidence type="ECO:0000313" key="1">
    <source>
        <dbReference type="EMBL" id="VEL20108.1"/>
    </source>
</evidence>
<keyword evidence="2" id="KW-1185">Reference proteome</keyword>
<dbReference type="EMBL" id="CAAALY010044755">
    <property type="protein sequence ID" value="VEL20108.1"/>
    <property type="molecule type" value="Genomic_DNA"/>
</dbReference>
<dbReference type="Proteomes" id="UP000784294">
    <property type="component" value="Unassembled WGS sequence"/>
</dbReference>
<reference evidence="1" key="1">
    <citation type="submission" date="2018-11" db="EMBL/GenBank/DDBJ databases">
        <authorList>
            <consortium name="Pathogen Informatics"/>
        </authorList>
    </citation>
    <scope>NUCLEOTIDE SEQUENCE</scope>
</reference>
<organism evidence="1 2">
    <name type="scientific">Protopolystoma xenopodis</name>
    <dbReference type="NCBI Taxonomy" id="117903"/>
    <lineage>
        <taxon>Eukaryota</taxon>
        <taxon>Metazoa</taxon>
        <taxon>Spiralia</taxon>
        <taxon>Lophotrochozoa</taxon>
        <taxon>Platyhelminthes</taxon>
        <taxon>Monogenea</taxon>
        <taxon>Polyopisthocotylea</taxon>
        <taxon>Polystomatidea</taxon>
        <taxon>Polystomatidae</taxon>
        <taxon>Protopolystoma</taxon>
    </lineage>
</organism>
<proteinExistence type="predicted"/>
<gene>
    <name evidence="1" type="ORF">PXEA_LOCUS13548</name>
</gene>
<dbReference type="AlphaFoldDB" id="A0A3S5CM70"/>
<protein>
    <submittedName>
        <fullName evidence="1">Uncharacterized protein</fullName>
    </submittedName>
</protein>
<accession>A0A3S5CM70</accession>
<sequence length="147" mass="17210">MHCDLTRNVWVNQRFSYLHDKMTMRCLQRMHERVEPTYCRQSSFDMSPCNLETGKREIIHTTYTMEHCHCRRQERRILRPCGCHLPNSRLLPSGNSLNKAVGPAETKMNCDAEKGVLIARNISWTWNDEADRCVATREVTVQPVGRF</sequence>